<keyword evidence="1" id="KW-0812">Transmembrane</keyword>
<keyword evidence="1" id="KW-1133">Transmembrane helix</keyword>
<dbReference type="EMBL" id="GIFC01004695">
    <property type="protein sequence ID" value="MXU86778.1"/>
    <property type="molecule type" value="Transcribed_RNA"/>
</dbReference>
<protein>
    <submittedName>
        <fullName evidence="3">Putative secreted protein</fullName>
    </submittedName>
</protein>
<dbReference type="PROSITE" id="PS51257">
    <property type="entry name" value="PROKAR_LIPOPROTEIN"/>
    <property type="match status" value="1"/>
</dbReference>
<feature type="chain" id="PRO_5025512325" evidence="2">
    <location>
        <begin position="22"/>
        <end position="93"/>
    </location>
</feature>
<keyword evidence="2" id="KW-0732">Signal</keyword>
<evidence type="ECO:0000313" key="3">
    <source>
        <dbReference type="EMBL" id="MXU86778.1"/>
    </source>
</evidence>
<evidence type="ECO:0000256" key="2">
    <source>
        <dbReference type="SAM" id="SignalP"/>
    </source>
</evidence>
<feature type="signal peptide" evidence="2">
    <location>
        <begin position="1"/>
        <end position="21"/>
    </location>
</feature>
<organism evidence="3">
    <name type="scientific">Ixodes ricinus</name>
    <name type="common">Common tick</name>
    <name type="synonym">Acarus ricinus</name>
    <dbReference type="NCBI Taxonomy" id="34613"/>
    <lineage>
        <taxon>Eukaryota</taxon>
        <taxon>Metazoa</taxon>
        <taxon>Ecdysozoa</taxon>
        <taxon>Arthropoda</taxon>
        <taxon>Chelicerata</taxon>
        <taxon>Arachnida</taxon>
        <taxon>Acari</taxon>
        <taxon>Parasitiformes</taxon>
        <taxon>Ixodida</taxon>
        <taxon>Ixodoidea</taxon>
        <taxon>Ixodidae</taxon>
        <taxon>Ixodinae</taxon>
        <taxon>Ixodes</taxon>
    </lineage>
</organism>
<evidence type="ECO:0000256" key="1">
    <source>
        <dbReference type="SAM" id="Phobius"/>
    </source>
</evidence>
<reference evidence="3" key="1">
    <citation type="submission" date="2019-12" db="EMBL/GenBank/DDBJ databases">
        <title>An insight into the sialome of adult female Ixodes ricinus ticks feeding for 6 days.</title>
        <authorList>
            <person name="Perner J."/>
            <person name="Ribeiro J.M.C."/>
        </authorList>
    </citation>
    <scope>NUCLEOTIDE SEQUENCE</scope>
    <source>
        <strain evidence="3">Semi-engorged</strain>
        <tissue evidence="3">Salivary glands</tissue>
    </source>
</reference>
<accession>A0A6B0U555</accession>
<proteinExistence type="predicted"/>
<feature type="transmembrane region" description="Helical" evidence="1">
    <location>
        <begin position="68"/>
        <end position="90"/>
    </location>
</feature>
<keyword evidence="1" id="KW-0472">Membrane</keyword>
<sequence>MAPSRSTAWWWSWTPVGASCAACTLPSTRSTCSPRCWSTRDTFTWAPTGTLSLDASSFNKGHEPKFQIFFKQFIFLILMFSVLETNYTLLHQI</sequence>
<name>A0A6B0U555_IXORI</name>
<dbReference type="AlphaFoldDB" id="A0A6B0U555"/>